<dbReference type="AlphaFoldDB" id="A0A936ZVS5"/>
<evidence type="ECO:0000256" key="5">
    <source>
        <dbReference type="ARBA" id="ARBA00022857"/>
    </source>
</evidence>
<dbReference type="InterPro" id="IPR002328">
    <property type="entry name" value="ADH_Zn_CS"/>
</dbReference>
<dbReference type="EMBL" id="JAERQJ010000002">
    <property type="protein sequence ID" value="MBL0683121.1"/>
    <property type="molecule type" value="Genomic_DNA"/>
</dbReference>
<dbReference type="InterPro" id="IPR029752">
    <property type="entry name" value="D-isomer_DH_CS1"/>
</dbReference>
<gene>
    <name evidence="10" type="ORF">JJQ60_06315</name>
</gene>
<evidence type="ECO:0000313" key="10">
    <source>
        <dbReference type="EMBL" id="MBL0683121.1"/>
    </source>
</evidence>
<keyword evidence="11" id="KW-1185">Reference proteome</keyword>
<evidence type="ECO:0000256" key="4">
    <source>
        <dbReference type="ARBA" id="ARBA00022833"/>
    </source>
</evidence>
<proteinExistence type="inferred from homology"/>
<keyword evidence="6" id="KW-0560">Oxidoreductase</keyword>
<keyword evidence="4 8" id="KW-0862">Zinc</keyword>
<dbReference type="CDD" id="cd05283">
    <property type="entry name" value="CAD1"/>
    <property type="match status" value="1"/>
</dbReference>
<evidence type="ECO:0000256" key="8">
    <source>
        <dbReference type="RuleBase" id="RU361277"/>
    </source>
</evidence>
<keyword evidence="3 8" id="KW-0479">Metal-binding</keyword>
<evidence type="ECO:0000256" key="7">
    <source>
        <dbReference type="ARBA" id="ARBA00024074"/>
    </source>
</evidence>
<dbReference type="FunFam" id="3.90.180.10:FF:000018">
    <property type="entry name" value="NAD(P)-dependent alcohol dehydrogenase"/>
    <property type="match status" value="1"/>
</dbReference>
<dbReference type="Pfam" id="PF00107">
    <property type="entry name" value="ADH_zinc_N"/>
    <property type="match status" value="1"/>
</dbReference>
<sequence>MRTIHAYAAKEPGAQFEPFQYQLPDLGEEQVDIKVHYCGICHSDLSMLNNDWGNAQYPLVPGHEIVGEVIAIGTSVKNMKIGDLVGLGWFSESCMHCDQCMGGSHNLCATKEETIVGRHGGFADYVRSHWSWATPLPSGIDMSKAGPLLCGGITVFNPILSSGVKPTDKVGVIGIGGLGHMAVKFLNKWGCEVTAFSSNPTKKEEILKMGAHRVVNSRDLSEMQEINGTLGFILNTTNVTLDWPGYLKILAPKGRLHNVGAVLEPMEIPAFSLIGGDKSLSGSPLGSPALTRKMLEFCIRHEIYPITEEFPLEKVNDAFTHLKNGKARYRIVLKIT</sequence>
<dbReference type="GO" id="GO:0008106">
    <property type="term" value="F:alcohol dehydrogenase (NADP+) activity"/>
    <property type="evidence" value="ECO:0007669"/>
    <property type="project" value="UniProtKB-EC"/>
</dbReference>
<evidence type="ECO:0000259" key="9">
    <source>
        <dbReference type="SMART" id="SM00829"/>
    </source>
</evidence>
<reference evidence="10" key="1">
    <citation type="submission" date="2021-01" db="EMBL/GenBank/DDBJ databases">
        <authorList>
            <person name="Zhong Y.L."/>
        </authorList>
    </citation>
    <scope>NUCLEOTIDE SEQUENCE</scope>
    <source>
        <strain evidence="10">KCTC 23302</strain>
    </source>
</reference>
<evidence type="ECO:0000256" key="2">
    <source>
        <dbReference type="ARBA" id="ARBA00008072"/>
    </source>
</evidence>
<dbReference type="PROSITE" id="PS00065">
    <property type="entry name" value="D_2_HYDROXYACID_DH_1"/>
    <property type="match status" value="1"/>
</dbReference>
<keyword evidence="5" id="KW-0521">NADP</keyword>
<dbReference type="EC" id="1.1.1.2" evidence="7"/>
<evidence type="ECO:0000256" key="6">
    <source>
        <dbReference type="ARBA" id="ARBA00023002"/>
    </source>
</evidence>
<dbReference type="Pfam" id="PF08240">
    <property type="entry name" value="ADH_N"/>
    <property type="match status" value="1"/>
</dbReference>
<organism evidence="10 11">
    <name type="scientific">Aquimarina mytili</name>
    <dbReference type="NCBI Taxonomy" id="874423"/>
    <lineage>
        <taxon>Bacteria</taxon>
        <taxon>Pseudomonadati</taxon>
        <taxon>Bacteroidota</taxon>
        <taxon>Flavobacteriia</taxon>
        <taxon>Flavobacteriales</taxon>
        <taxon>Flavobacteriaceae</taxon>
        <taxon>Aquimarina</taxon>
    </lineage>
</organism>
<dbReference type="InterPro" id="IPR036291">
    <property type="entry name" value="NAD(P)-bd_dom_sf"/>
</dbReference>
<dbReference type="InterPro" id="IPR020843">
    <property type="entry name" value="ER"/>
</dbReference>
<name>A0A936ZVS5_9FLAO</name>
<evidence type="ECO:0000313" key="11">
    <source>
        <dbReference type="Proteomes" id="UP000651057"/>
    </source>
</evidence>
<dbReference type="InterPro" id="IPR011032">
    <property type="entry name" value="GroES-like_sf"/>
</dbReference>
<dbReference type="GO" id="GO:0008270">
    <property type="term" value="F:zinc ion binding"/>
    <property type="evidence" value="ECO:0007669"/>
    <property type="project" value="InterPro"/>
</dbReference>
<dbReference type="SUPFAM" id="SSF50129">
    <property type="entry name" value="GroES-like"/>
    <property type="match status" value="1"/>
</dbReference>
<dbReference type="FunFam" id="3.40.50.720:FF:000022">
    <property type="entry name" value="Cinnamyl alcohol dehydrogenase"/>
    <property type="match status" value="1"/>
</dbReference>
<comment type="similarity">
    <text evidence="2 8">Belongs to the zinc-containing alcohol dehydrogenase family.</text>
</comment>
<dbReference type="InterPro" id="IPR013149">
    <property type="entry name" value="ADH-like_C"/>
</dbReference>
<dbReference type="InterPro" id="IPR013154">
    <property type="entry name" value="ADH-like_N"/>
</dbReference>
<protein>
    <recommendedName>
        <fullName evidence="7">alcohol dehydrogenase (NADP(+))</fullName>
        <ecNumber evidence="7">1.1.1.2</ecNumber>
    </recommendedName>
</protein>
<dbReference type="RefSeq" id="WP_201917807.1">
    <property type="nucleotide sequence ID" value="NZ_BAABAX010000023.1"/>
</dbReference>
<accession>A0A936ZVS5</accession>
<dbReference type="PANTHER" id="PTHR42683">
    <property type="entry name" value="ALDEHYDE REDUCTASE"/>
    <property type="match status" value="1"/>
</dbReference>
<comment type="caution">
    <text evidence="10">The sequence shown here is derived from an EMBL/GenBank/DDBJ whole genome shotgun (WGS) entry which is preliminary data.</text>
</comment>
<evidence type="ECO:0000256" key="3">
    <source>
        <dbReference type="ARBA" id="ARBA00022723"/>
    </source>
</evidence>
<dbReference type="SMART" id="SM00829">
    <property type="entry name" value="PKS_ER"/>
    <property type="match status" value="1"/>
</dbReference>
<dbReference type="InterPro" id="IPR047109">
    <property type="entry name" value="CAD-like"/>
</dbReference>
<comment type="cofactor">
    <cofactor evidence="1 8">
        <name>Zn(2+)</name>
        <dbReference type="ChEBI" id="CHEBI:29105"/>
    </cofactor>
</comment>
<feature type="domain" description="Enoyl reductase (ER)" evidence="9">
    <location>
        <begin position="13"/>
        <end position="333"/>
    </location>
</feature>
<dbReference type="Gene3D" id="3.90.180.10">
    <property type="entry name" value="Medium-chain alcohol dehydrogenases, catalytic domain"/>
    <property type="match status" value="1"/>
</dbReference>
<evidence type="ECO:0000256" key="1">
    <source>
        <dbReference type="ARBA" id="ARBA00001947"/>
    </source>
</evidence>
<dbReference type="SUPFAM" id="SSF51735">
    <property type="entry name" value="NAD(P)-binding Rossmann-fold domains"/>
    <property type="match status" value="1"/>
</dbReference>
<dbReference type="Proteomes" id="UP000651057">
    <property type="component" value="Unassembled WGS sequence"/>
</dbReference>
<dbReference type="PROSITE" id="PS00059">
    <property type="entry name" value="ADH_ZINC"/>
    <property type="match status" value="1"/>
</dbReference>
<dbReference type="Gene3D" id="3.40.50.720">
    <property type="entry name" value="NAD(P)-binding Rossmann-like Domain"/>
    <property type="match status" value="1"/>
</dbReference>